<dbReference type="FunFam" id="3.40.50.980:FF:000001">
    <property type="entry name" value="Non-ribosomal peptide synthetase"/>
    <property type="match status" value="1"/>
</dbReference>
<dbReference type="Pfam" id="PF00550">
    <property type="entry name" value="PP-binding"/>
    <property type="match status" value="1"/>
</dbReference>
<dbReference type="InterPro" id="IPR010071">
    <property type="entry name" value="AA_adenyl_dom"/>
</dbReference>
<dbReference type="InterPro" id="IPR036736">
    <property type="entry name" value="ACP-like_sf"/>
</dbReference>
<dbReference type="OrthoDB" id="9757559at2"/>
<dbReference type="Gene3D" id="3.30.559.30">
    <property type="entry name" value="Nonribosomal peptide synthetase, condensation domain"/>
    <property type="match status" value="1"/>
</dbReference>
<dbReference type="CDD" id="cd19531">
    <property type="entry name" value="LCL_NRPS-like"/>
    <property type="match status" value="1"/>
</dbReference>
<dbReference type="InterPro" id="IPR009081">
    <property type="entry name" value="PP-bd_ACP"/>
</dbReference>
<name>A0A545TJN3_9GAMM</name>
<dbReference type="NCBIfam" id="TIGR01733">
    <property type="entry name" value="AA-adenyl-dom"/>
    <property type="match status" value="1"/>
</dbReference>
<dbReference type="AlphaFoldDB" id="A0A545TJN3"/>
<dbReference type="SUPFAM" id="SSF56801">
    <property type="entry name" value="Acetyl-CoA synthetase-like"/>
    <property type="match status" value="1"/>
</dbReference>
<evidence type="ECO:0000313" key="5">
    <source>
        <dbReference type="EMBL" id="TQV77371.1"/>
    </source>
</evidence>
<dbReference type="InterPro" id="IPR045851">
    <property type="entry name" value="AMP-bd_C_sf"/>
</dbReference>
<dbReference type="PANTHER" id="PTHR45527:SF1">
    <property type="entry name" value="FATTY ACID SYNTHASE"/>
    <property type="match status" value="1"/>
</dbReference>
<organism evidence="5 6">
    <name type="scientific">Aliikangiella marina</name>
    <dbReference type="NCBI Taxonomy" id="1712262"/>
    <lineage>
        <taxon>Bacteria</taxon>
        <taxon>Pseudomonadati</taxon>
        <taxon>Pseudomonadota</taxon>
        <taxon>Gammaproteobacteria</taxon>
        <taxon>Oceanospirillales</taxon>
        <taxon>Pleioneaceae</taxon>
        <taxon>Aliikangiella</taxon>
    </lineage>
</organism>
<dbReference type="Gene3D" id="2.30.38.10">
    <property type="entry name" value="Luciferase, Domain 3"/>
    <property type="match status" value="1"/>
</dbReference>
<dbReference type="CDD" id="cd05930">
    <property type="entry name" value="A_NRPS"/>
    <property type="match status" value="1"/>
</dbReference>
<dbReference type="Gene3D" id="1.10.1200.10">
    <property type="entry name" value="ACP-like"/>
    <property type="match status" value="1"/>
</dbReference>
<dbReference type="GO" id="GO:0047527">
    <property type="term" value="F:2,3-dihydroxybenzoate-serine ligase activity"/>
    <property type="evidence" value="ECO:0007669"/>
    <property type="project" value="TreeGrafter"/>
</dbReference>
<dbReference type="SUPFAM" id="SSF47336">
    <property type="entry name" value="ACP-like"/>
    <property type="match status" value="1"/>
</dbReference>
<dbReference type="Gene3D" id="1.10.10.1830">
    <property type="entry name" value="Non-ribosomal peptide synthase, adenylation domain"/>
    <property type="match status" value="1"/>
</dbReference>
<dbReference type="RefSeq" id="WP_142940943.1">
    <property type="nucleotide sequence ID" value="NZ_VIKR01000001.1"/>
</dbReference>
<gene>
    <name evidence="5" type="ORF">FLL45_05350</name>
</gene>
<dbReference type="InterPro" id="IPR041464">
    <property type="entry name" value="TubC_N"/>
</dbReference>
<evidence type="ECO:0000256" key="1">
    <source>
        <dbReference type="ARBA" id="ARBA00001957"/>
    </source>
</evidence>
<sequence>MNVIEFLLEMKELHIFVNLENGKLKVQGNSEALNDEIKQRLASFKQDIFDVFEELNIRSNRQLAPSTFSQVRLWFLDQLEGGSVHYNMPSTSFLKGYIDLNAIDKAHNAIIERHESLRTTFVCKDDEPYQVINEFKPVNPPVIDLSELNKEEKELKIKEISHQETRRPFDLEKDYMMRWQVIKVADNEHVLLRTMHHIASDGWSGGVLAKEFSALYKAFESGQESPLPPLVIQYSDYAHWQRQWLKGEVLENQLKHWTQKLKGIPSVHKLPLDNPRPENYTHNGAHHASHISDDTYHKFNQLCLQNNATLFMGLHAAFSLLLSRYSNEDDIVIGTPIANREQPDVAPLIGFFLNTLVLRSNIAKVDNFKELLEQSKSVALDAYANQQVPFEQLVKELDVESSLSYQPVFQIMLILQNNENNKSDISKKTKWIPLNSEFNYAKFELTLSVTQMTNKMFLVWNYNTDLFEHSSIQRLAANFNRLIESIVESPESSLLELPLLSEAEYQFSMQSEHELTDTKQPLYVHELFEQNVARHPDKLAVSFKNQHVTYSQLNRKANHIAHELRRLGVKPRTVVAVKMSSSFELVASVLAIIKLGAAYLPIDPKSPANRLQFISDKSKLAFLVFDGEKMSGLNSHVTMINISELASESISVDNLNADDFLPPKEQVVYTMFTSGSTGTPKGVQISHSNLLAYYESIKDVYNITEDERFLQFSSFSFDIFVEEMFVSLLSGGALILKDEADLQSTTKFWQQLNKYDISTISIPTAYWHELCYALDSSTAIAPCLRQVIIGGEAMSAKMLQKWRLFISNKTRIINTYGPTETTVIASAFDATNFNSDKKVPIGKPLRSAKCYVLNAELQPCPISVEGELYISGESVSLGYLNDSRQTKLSFIDNPFSSGQGSKLYKTGDKVRWLEDGNIEFVGRLDSQLKIRGHRVELDEIEFHIAQCTDVEMAIVLSHRDDKGNIRLRAFIHLDKEMIESHTDLIENVKSQLSQSLPEYMLPSNYSIVDEFPLTITGKVDRKALIETELPKEDSTYKAAESETEKALVTIWGDLLGIESNEISVNDNFFELGGHSLLVVRLVGEVRKQLGQEITIKSVFENSEVHALSLLIDSIKKQSEILSGLASGSSDDIEEIEW</sequence>
<dbReference type="InterPro" id="IPR000873">
    <property type="entry name" value="AMP-dep_synth/lig_dom"/>
</dbReference>
<dbReference type="Gene3D" id="3.30.300.30">
    <property type="match status" value="1"/>
</dbReference>
<dbReference type="GO" id="GO:0043041">
    <property type="term" value="P:amino acid activation for nonribosomal peptide biosynthetic process"/>
    <property type="evidence" value="ECO:0007669"/>
    <property type="project" value="TreeGrafter"/>
</dbReference>
<dbReference type="EMBL" id="VIKR01000001">
    <property type="protein sequence ID" value="TQV77371.1"/>
    <property type="molecule type" value="Genomic_DNA"/>
</dbReference>
<evidence type="ECO:0000313" key="6">
    <source>
        <dbReference type="Proteomes" id="UP000317839"/>
    </source>
</evidence>
<dbReference type="InterPro" id="IPR044894">
    <property type="entry name" value="TubC_N_sf"/>
</dbReference>
<dbReference type="Pfam" id="PF18563">
    <property type="entry name" value="TubC_N"/>
    <property type="match status" value="1"/>
</dbReference>
<dbReference type="SUPFAM" id="SSF52777">
    <property type="entry name" value="CoA-dependent acyltransferases"/>
    <property type="match status" value="2"/>
</dbReference>
<dbReference type="FunFam" id="3.40.50.12780:FF:000012">
    <property type="entry name" value="Non-ribosomal peptide synthetase"/>
    <property type="match status" value="1"/>
</dbReference>
<dbReference type="PROSITE" id="PS00012">
    <property type="entry name" value="PHOSPHOPANTETHEINE"/>
    <property type="match status" value="1"/>
</dbReference>
<dbReference type="Gene3D" id="3.30.559.10">
    <property type="entry name" value="Chloramphenicol acetyltransferase-like domain"/>
    <property type="match status" value="1"/>
</dbReference>
<dbReference type="Proteomes" id="UP000317839">
    <property type="component" value="Unassembled WGS sequence"/>
</dbReference>
<dbReference type="PANTHER" id="PTHR45527">
    <property type="entry name" value="NONRIBOSOMAL PEPTIDE SYNTHETASE"/>
    <property type="match status" value="1"/>
</dbReference>
<dbReference type="GO" id="GO:0031177">
    <property type="term" value="F:phosphopantetheine binding"/>
    <property type="evidence" value="ECO:0007669"/>
    <property type="project" value="TreeGrafter"/>
</dbReference>
<dbReference type="InterPro" id="IPR001242">
    <property type="entry name" value="Condensation_dom"/>
</dbReference>
<feature type="domain" description="Carrier" evidence="4">
    <location>
        <begin position="1038"/>
        <end position="1115"/>
    </location>
</feature>
<keyword evidence="2" id="KW-0596">Phosphopantetheine</keyword>
<comment type="cofactor">
    <cofactor evidence="1">
        <name>pantetheine 4'-phosphate</name>
        <dbReference type="ChEBI" id="CHEBI:47942"/>
    </cofactor>
</comment>
<evidence type="ECO:0000256" key="2">
    <source>
        <dbReference type="ARBA" id="ARBA00022450"/>
    </source>
</evidence>
<dbReference type="PROSITE" id="PS50075">
    <property type="entry name" value="CARRIER"/>
    <property type="match status" value="1"/>
</dbReference>
<dbReference type="Pfam" id="PF00501">
    <property type="entry name" value="AMP-binding"/>
    <property type="match status" value="1"/>
</dbReference>
<dbReference type="Gene3D" id="3.40.50.980">
    <property type="match status" value="2"/>
</dbReference>
<accession>A0A545TJN3</accession>
<dbReference type="Pfam" id="PF13193">
    <property type="entry name" value="AMP-binding_C"/>
    <property type="match status" value="1"/>
</dbReference>
<dbReference type="InterPro" id="IPR006162">
    <property type="entry name" value="Ppantetheine_attach_site"/>
</dbReference>
<keyword evidence="3" id="KW-0597">Phosphoprotein</keyword>
<dbReference type="InterPro" id="IPR025110">
    <property type="entry name" value="AMP-bd_C"/>
</dbReference>
<evidence type="ECO:0000259" key="4">
    <source>
        <dbReference type="PROSITE" id="PS50075"/>
    </source>
</evidence>
<dbReference type="GO" id="GO:0009239">
    <property type="term" value="P:enterobactin biosynthetic process"/>
    <property type="evidence" value="ECO:0007669"/>
    <property type="project" value="TreeGrafter"/>
</dbReference>
<comment type="caution">
    <text evidence="5">The sequence shown here is derived from an EMBL/GenBank/DDBJ whole genome shotgun (WGS) entry which is preliminary data.</text>
</comment>
<protein>
    <submittedName>
        <fullName evidence="5">Amino acid adenylation domain-containing protein</fullName>
    </submittedName>
</protein>
<dbReference type="GO" id="GO:0005829">
    <property type="term" value="C:cytosol"/>
    <property type="evidence" value="ECO:0007669"/>
    <property type="project" value="TreeGrafter"/>
</dbReference>
<reference evidence="5 6" key="1">
    <citation type="submission" date="2019-06" db="EMBL/GenBank/DDBJ databases">
        <title>Draft genome of Aliikangiella marina GYP-15.</title>
        <authorList>
            <person name="Wang G."/>
        </authorList>
    </citation>
    <scope>NUCLEOTIDE SEQUENCE [LARGE SCALE GENOMIC DNA]</scope>
    <source>
        <strain evidence="5 6">GYP-15</strain>
    </source>
</reference>
<keyword evidence="6" id="KW-1185">Reference proteome</keyword>
<dbReference type="FunFam" id="1.10.1200.10:FF:000005">
    <property type="entry name" value="Nonribosomal peptide synthetase 1"/>
    <property type="match status" value="1"/>
</dbReference>
<proteinExistence type="predicted"/>
<dbReference type="Pfam" id="PF00668">
    <property type="entry name" value="Condensation"/>
    <property type="match status" value="1"/>
</dbReference>
<dbReference type="InterPro" id="IPR023213">
    <property type="entry name" value="CAT-like_dom_sf"/>
</dbReference>
<dbReference type="GO" id="GO:0009366">
    <property type="term" value="C:enterobactin synthetase complex"/>
    <property type="evidence" value="ECO:0007669"/>
    <property type="project" value="TreeGrafter"/>
</dbReference>
<dbReference type="FunFam" id="3.30.559.10:FF:000012">
    <property type="entry name" value="Non-ribosomal peptide synthetase"/>
    <property type="match status" value="1"/>
</dbReference>
<evidence type="ECO:0000256" key="3">
    <source>
        <dbReference type="ARBA" id="ARBA00022553"/>
    </source>
</evidence>